<comment type="subcellular location">
    <subcellularLocation>
        <location evidence="1">Cytoplasm</location>
    </subcellularLocation>
</comment>
<evidence type="ECO:0000259" key="24">
    <source>
        <dbReference type="PROSITE" id="PS50081"/>
    </source>
</evidence>
<feature type="binding site" evidence="19 20">
    <location>
        <position position="411"/>
    </location>
    <ligand>
        <name>ATP</name>
        <dbReference type="ChEBI" id="CHEBI:30616"/>
    </ligand>
</feature>
<dbReference type="InterPro" id="IPR000008">
    <property type="entry name" value="C2_dom"/>
</dbReference>
<dbReference type="PROSITE" id="PS00479">
    <property type="entry name" value="ZF_DAG_PE_1"/>
    <property type="match status" value="1"/>
</dbReference>
<dbReference type="InterPro" id="IPR020454">
    <property type="entry name" value="DAG/PE-bd"/>
</dbReference>
<evidence type="ECO:0000256" key="1">
    <source>
        <dbReference type="ARBA" id="ARBA00004496"/>
    </source>
</evidence>
<keyword evidence="6 17" id="KW-0808">Transferase</keyword>
<evidence type="ECO:0000313" key="26">
    <source>
        <dbReference type="EMBL" id="KAJ4940087.1"/>
    </source>
</evidence>
<dbReference type="InterPro" id="IPR002219">
    <property type="entry name" value="PKC_DAG/PE"/>
</dbReference>
<evidence type="ECO:0000313" key="27">
    <source>
        <dbReference type="Proteomes" id="UP001219934"/>
    </source>
</evidence>
<dbReference type="AlphaFoldDB" id="A0AAD6BDF2"/>
<keyword evidence="4 17" id="KW-0723">Serine/threonine-protein kinase</keyword>
<dbReference type="CDD" id="cd20835">
    <property type="entry name" value="C1_nPKC_epsilon-like_rpt1"/>
    <property type="match status" value="1"/>
</dbReference>
<evidence type="ECO:0000256" key="15">
    <source>
        <dbReference type="ARBA" id="ARBA00047272"/>
    </source>
</evidence>
<dbReference type="InterPro" id="IPR017441">
    <property type="entry name" value="Protein_kinase_ATP_BS"/>
</dbReference>
<feature type="domain" description="Phorbol-ester/DAG-type" evidence="24">
    <location>
        <begin position="180"/>
        <end position="231"/>
    </location>
</feature>
<keyword evidence="8" id="KW-0677">Repeat</keyword>
<comment type="similarity">
    <text evidence="2 17">Belongs to the protein kinase superfamily. AGC Ser/Thr protein kinase family. PKC subfamily.</text>
</comment>
<evidence type="ECO:0000256" key="10">
    <source>
        <dbReference type="ARBA" id="ARBA00022771"/>
    </source>
</evidence>
<keyword evidence="3" id="KW-0963">Cytoplasm</keyword>
<keyword evidence="10" id="KW-0863">Zinc-finger</keyword>
<dbReference type="InterPro" id="IPR014376">
    <property type="entry name" value="Prot_kin_PKC_delta"/>
</dbReference>
<organism evidence="26 27">
    <name type="scientific">Pogonophryne albipinna</name>
    <dbReference type="NCBI Taxonomy" id="1090488"/>
    <lineage>
        <taxon>Eukaryota</taxon>
        <taxon>Metazoa</taxon>
        <taxon>Chordata</taxon>
        <taxon>Craniata</taxon>
        <taxon>Vertebrata</taxon>
        <taxon>Euteleostomi</taxon>
        <taxon>Actinopterygii</taxon>
        <taxon>Neopterygii</taxon>
        <taxon>Teleostei</taxon>
        <taxon>Neoteleostei</taxon>
        <taxon>Acanthomorphata</taxon>
        <taxon>Eupercaria</taxon>
        <taxon>Perciformes</taxon>
        <taxon>Notothenioidei</taxon>
        <taxon>Pogonophryne</taxon>
    </lineage>
</organism>
<evidence type="ECO:0000256" key="14">
    <source>
        <dbReference type="ARBA" id="ARBA00022840"/>
    </source>
</evidence>
<dbReference type="Pfam" id="PF00069">
    <property type="entry name" value="Pkinase"/>
    <property type="match status" value="1"/>
</dbReference>
<dbReference type="Gene3D" id="1.10.510.10">
    <property type="entry name" value="Transferase(Phosphotransferase) domain 1"/>
    <property type="match status" value="1"/>
</dbReference>
<dbReference type="CDD" id="cd04014">
    <property type="entry name" value="C2_PKC_epsilon"/>
    <property type="match status" value="1"/>
</dbReference>
<accession>A0AAD6BDF2</accession>
<dbReference type="PROSITE" id="PS00107">
    <property type="entry name" value="PROTEIN_KINASE_ATP"/>
    <property type="match status" value="1"/>
</dbReference>
<evidence type="ECO:0000256" key="20">
    <source>
        <dbReference type="PROSITE-ProRule" id="PRU10141"/>
    </source>
</evidence>
<dbReference type="SUPFAM" id="SSF57889">
    <property type="entry name" value="Cysteine-rich domain"/>
    <property type="match status" value="2"/>
</dbReference>
<name>A0AAD6BDF2_9TELE</name>
<evidence type="ECO:0000259" key="25">
    <source>
        <dbReference type="PROSITE" id="PS51285"/>
    </source>
</evidence>
<dbReference type="Pfam" id="PF00433">
    <property type="entry name" value="Pkinase_C"/>
    <property type="match status" value="1"/>
</dbReference>
<dbReference type="Pfam" id="PF00168">
    <property type="entry name" value="C2"/>
    <property type="match status" value="1"/>
</dbReference>
<feature type="domain" description="Phorbol-ester/DAG-type" evidence="24">
    <location>
        <begin position="254"/>
        <end position="304"/>
    </location>
</feature>
<dbReference type="SUPFAM" id="SSF56112">
    <property type="entry name" value="Protein kinase-like (PK-like)"/>
    <property type="match status" value="1"/>
</dbReference>
<evidence type="ECO:0000256" key="9">
    <source>
        <dbReference type="ARBA" id="ARBA00022741"/>
    </source>
</evidence>
<dbReference type="PIRSF" id="PIRSF000551">
    <property type="entry name" value="PKC_delta"/>
    <property type="match status" value="1"/>
</dbReference>
<evidence type="ECO:0000256" key="11">
    <source>
        <dbReference type="ARBA" id="ARBA00022777"/>
    </source>
</evidence>
<dbReference type="InterPro" id="IPR034669">
    <property type="entry name" value="nPKC_epsilon"/>
</dbReference>
<evidence type="ECO:0000256" key="13">
    <source>
        <dbReference type="ARBA" id="ARBA00022833"/>
    </source>
</evidence>
<feature type="domain" description="C2" evidence="22">
    <location>
        <begin position="1"/>
        <end position="116"/>
    </location>
</feature>
<keyword evidence="9 17" id="KW-0547">Nucleotide-binding</keyword>
<evidence type="ECO:0000256" key="16">
    <source>
        <dbReference type="ARBA" id="ARBA00047470"/>
    </source>
</evidence>
<feature type="binding site" evidence="19">
    <location>
        <begin position="388"/>
        <end position="396"/>
    </location>
    <ligand>
        <name>ATP</name>
        <dbReference type="ChEBI" id="CHEBI:30616"/>
    </ligand>
</feature>
<evidence type="ECO:0000256" key="17">
    <source>
        <dbReference type="PIRNR" id="PIRNR000551"/>
    </source>
</evidence>
<dbReference type="GO" id="GO:0004697">
    <property type="term" value="F:diacylglycerol-dependent serine/threonine kinase activity"/>
    <property type="evidence" value="ECO:0007669"/>
    <property type="project" value="UniProtKB-EC"/>
</dbReference>
<feature type="region of interest" description="Disordered" evidence="21">
    <location>
        <begin position="328"/>
        <end position="367"/>
    </location>
</feature>
<feature type="domain" description="Protein kinase" evidence="23">
    <location>
        <begin position="382"/>
        <end position="642"/>
    </location>
</feature>
<keyword evidence="13" id="KW-0862">Zinc</keyword>
<feature type="compositionally biased region" description="Polar residues" evidence="21">
    <location>
        <begin position="346"/>
        <end position="367"/>
    </location>
</feature>
<dbReference type="InterPro" id="IPR000961">
    <property type="entry name" value="AGC-kinase_C"/>
</dbReference>
<evidence type="ECO:0000256" key="8">
    <source>
        <dbReference type="ARBA" id="ARBA00022737"/>
    </source>
</evidence>
<keyword evidence="14 17" id="KW-0067">ATP-binding</keyword>
<dbReference type="PANTHER" id="PTHR24351">
    <property type="entry name" value="RIBOSOMAL PROTEIN S6 KINASE"/>
    <property type="match status" value="1"/>
</dbReference>
<dbReference type="SMART" id="SM00239">
    <property type="entry name" value="C2"/>
    <property type="match status" value="1"/>
</dbReference>
<protein>
    <recommendedName>
        <fullName evidence="17">Protein kinase C</fullName>
        <ecNumber evidence="17">2.7.11.13</ecNumber>
    </recommendedName>
</protein>
<dbReference type="SMART" id="SM00109">
    <property type="entry name" value="C1"/>
    <property type="match status" value="2"/>
</dbReference>
<keyword evidence="11 17" id="KW-0418">Kinase</keyword>
<keyword evidence="27" id="KW-1185">Reference proteome</keyword>
<keyword evidence="12" id="KW-0221">Differentiation</keyword>
<dbReference type="EC" id="2.7.11.13" evidence="17"/>
<dbReference type="FunFam" id="1.10.510.10:FF:000126">
    <property type="entry name" value="Protein kinase C epsilon"/>
    <property type="match status" value="1"/>
</dbReference>
<dbReference type="SMART" id="SM00133">
    <property type="entry name" value="S_TK_X"/>
    <property type="match status" value="1"/>
</dbReference>
<dbReference type="SMART" id="SM00220">
    <property type="entry name" value="S_TKc"/>
    <property type="match status" value="1"/>
</dbReference>
<dbReference type="EMBL" id="JAPTMU010000007">
    <property type="protein sequence ID" value="KAJ4940087.1"/>
    <property type="molecule type" value="Genomic_DNA"/>
</dbReference>
<dbReference type="Pfam" id="PF00130">
    <property type="entry name" value="C1_1"/>
    <property type="match status" value="2"/>
</dbReference>
<proteinExistence type="inferred from homology"/>
<dbReference type="GO" id="GO:0030154">
    <property type="term" value="P:cell differentiation"/>
    <property type="evidence" value="ECO:0007669"/>
    <property type="project" value="UniProtKB-KW"/>
</dbReference>
<dbReference type="InterPro" id="IPR011009">
    <property type="entry name" value="Kinase-like_dom_sf"/>
</dbReference>
<sequence>MPVFSGLLKVRVCEAVDLKPTPWALRHAVGKSGSFLLDPYLALNLDHTRLGQTATRTKTNSPAWHQEFCTEVREGRSLELSVFHDAPIGYDDFVANCTIQLEDLLQNGTRHYEDWLYKSVKVFNQIDLEPEGKVYVVIDLSGSSTEATGTNENEERVFRERIGPRRRQGAVRRRVHQVNGHKFMATYLRQPTYCSHCRDFIWGVLGKQGYQCQVCTCVVHKRCHELIITKCAGMKKQEDTPEEVGSQRFSVNMPHKFSIHNYKVPTFCDHCGSLLWGLMRQGLQCKVCKMNVHRRCESNVAPNCGVDARGIAKVLADLGVTPDKISNTALRRRKLTPGQDPPQSPPELSQTEDNSFSQTAVPTSPSQQDLAQLIQRRTLKDFNFIKVLGKGSFGKVMLAELKGTEEVFAVKVLKKDVILQDDDVDCTMTEKRILALARRHPYLTQLYCCFQTRDRLFFVMEYVNGGDLMFQIQRSRKFDEPRSRFYAAEVTSALMFLHRNGVIYRDLKLDNILLDAEGHCKLADFGMCKEGIKNGVTTTTFCGTPDYIAPEILQELEYGASVDWWALGVLMYEMMAGQPPFEADNEDDLFESILHDDVLYPVWLSKEAVSILRAFMTKNPAKRLGCVVTQGCEEAIKTHAFFREIDWVLLEQRKVKPPFKPRIKTKRDVNNFDQDFTKEDPVLTPTDEAIIRQINQEEFKDFSYCAPEEAQT</sequence>
<comment type="catalytic activity">
    <reaction evidence="15 17">
        <text>L-threonyl-[protein] + ATP = O-phospho-L-threonyl-[protein] + ADP + H(+)</text>
        <dbReference type="Rhea" id="RHEA:46608"/>
        <dbReference type="Rhea" id="RHEA-COMP:11060"/>
        <dbReference type="Rhea" id="RHEA-COMP:11605"/>
        <dbReference type="ChEBI" id="CHEBI:15378"/>
        <dbReference type="ChEBI" id="CHEBI:30013"/>
        <dbReference type="ChEBI" id="CHEBI:30616"/>
        <dbReference type="ChEBI" id="CHEBI:61977"/>
        <dbReference type="ChEBI" id="CHEBI:456216"/>
        <dbReference type="EC" id="2.7.11.13"/>
    </reaction>
</comment>
<dbReference type="InterPro" id="IPR046349">
    <property type="entry name" value="C1-like_sf"/>
</dbReference>
<dbReference type="InterPro" id="IPR000719">
    <property type="entry name" value="Prot_kinase_dom"/>
</dbReference>
<dbReference type="Gene3D" id="3.30.60.20">
    <property type="match status" value="2"/>
</dbReference>
<dbReference type="PROSITE" id="PS50011">
    <property type="entry name" value="PROTEIN_KINASE_DOM"/>
    <property type="match status" value="1"/>
</dbReference>
<evidence type="ECO:0000256" key="5">
    <source>
        <dbReference type="ARBA" id="ARBA00022553"/>
    </source>
</evidence>
<dbReference type="FunFam" id="2.60.40.150:FF:000056">
    <property type="entry name" value="Protein kinase C epsilon"/>
    <property type="match status" value="1"/>
</dbReference>
<dbReference type="InterPro" id="IPR008271">
    <property type="entry name" value="Ser/Thr_kinase_AS"/>
</dbReference>
<dbReference type="FunFam" id="3.30.200.20:FF:000080">
    <property type="entry name" value="Protein kinase C"/>
    <property type="match status" value="1"/>
</dbReference>
<dbReference type="Gene3D" id="2.60.40.150">
    <property type="entry name" value="C2 domain"/>
    <property type="match status" value="1"/>
</dbReference>
<comment type="caution">
    <text evidence="26">The sequence shown here is derived from an EMBL/GenBank/DDBJ whole genome shotgun (WGS) entry which is preliminary data.</text>
</comment>
<dbReference type="PRINTS" id="PR00008">
    <property type="entry name" value="DAGPEDOMAIN"/>
</dbReference>
<evidence type="ECO:0000256" key="2">
    <source>
        <dbReference type="ARBA" id="ARBA00005490"/>
    </source>
</evidence>
<evidence type="ECO:0000256" key="12">
    <source>
        <dbReference type="ARBA" id="ARBA00022782"/>
    </source>
</evidence>
<dbReference type="FunFam" id="3.30.60.20:FF:000024">
    <property type="entry name" value="Protein kinase C epsilon"/>
    <property type="match status" value="1"/>
</dbReference>
<dbReference type="CDD" id="cd05591">
    <property type="entry name" value="STKc_nPKC_epsilon"/>
    <property type="match status" value="1"/>
</dbReference>
<feature type="domain" description="AGC-kinase C-terminal" evidence="25">
    <location>
        <begin position="643"/>
        <end position="712"/>
    </location>
</feature>
<dbReference type="Proteomes" id="UP001219934">
    <property type="component" value="Unassembled WGS sequence"/>
</dbReference>
<dbReference type="SUPFAM" id="SSF49562">
    <property type="entry name" value="C2 domain (Calcium/lipid-binding domain, CaLB)"/>
    <property type="match status" value="1"/>
</dbReference>
<evidence type="ECO:0000256" key="4">
    <source>
        <dbReference type="ARBA" id="ARBA00022527"/>
    </source>
</evidence>
<dbReference type="GO" id="GO:0005524">
    <property type="term" value="F:ATP binding"/>
    <property type="evidence" value="ECO:0007669"/>
    <property type="project" value="UniProtKB-UniRule"/>
</dbReference>
<reference evidence="26" key="1">
    <citation type="submission" date="2022-11" db="EMBL/GenBank/DDBJ databases">
        <title>Chromosome-level genome of Pogonophryne albipinna.</title>
        <authorList>
            <person name="Jo E."/>
        </authorList>
    </citation>
    <scope>NUCLEOTIDE SEQUENCE</scope>
    <source>
        <strain evidence="26">SGF0006</strain>
        <tissue evidence="26">Muscle</tissue>
    </source>
</reference>
<dbReference type="PROSITE" id="PS51285">
    <property type="entry name" value="AGC_KINASE_CTER"/>
    <property type="match status" value="1"/>
</dbReference>
<dbReference type="FunFam" id="3.30.60.20:FF:000003">
    <property type="entry name" value="Protein kinase C delta"/>
    <property type="match status" value="1"/>
</dbReference>
<evidence type="ECO:0000259" key="22">
    <source>
        <dbReference type="PROSITE" id="PS50004"/>
    </source>
</evidence>
<keyword evidence="7" id="KW-0479">Metal-binding</keyword>
<evidence type="ECO:0000256" key="21">
    <source>
        <dbReference type="SAM" id="MobiDB-lite"/>
    </source>
</evidence>
<feature type="active site" description="Proton acceptor" evidence="18">
    <location>
        <position position="506"/>
    </location>
</feature>
<evidence type="ECO:0000259" key="23">
    <source>
        <dbReference type="PROSITE" id="PS50011"/>
    </source>
</evidence>
<keyword evidence="5" id="KW-0597">Phosphoprotein</keyword>
<evidence type="ECO:0000256" key="19">
    <source>
        <dbReference type="PIRSR" id="PIRSR000551-51"/>
    </source>
</evidence>
<evidence type="ECO:0000256" key="18">
    <source>
        <dbReference type="PIRSR" id="PIRSR000551-50"/>
    </source>
</evidence>
<dbReference type="PROSITE" id="PS50004">
    <property type="entry name" value="C2"/>
    <property type="match status" value="1"/>
</dbReference>
<evidence type="ECO:0000256" key="6">
    <source>
        <dbReference type="ARBA" id="ARBA00022679"/>
    </source>
</evidence>
<dbReference type="GO" id="GO:0008270">
    <property type="term" value="F:zinc ion binding"/>
    <property type="evidence" value="ECO:0007669"/>
    <property type="project" value="UniProtKB-KW"/>
</dbReference>
<dbReference type="PROSITE" id="PS50081">
    <property type="entry name" value="ZF_DAG_PE_2"/>
    <property type="match status" value="2"/>
</dbReference>
<dbReference type="InterPro" id="IPR035892">
    <property type="entry name" value="C2_domain_sf"/>
</dbReference>
<dbReference type="PROSITE" id="PS00108">
    <property type="entry name" value="PROTEIN_KINASE_ST"/>
    <property type="match status" value="1"/>
</dbReference>
<gene>
    <name evidence="26" type="ORF">JOQ06_026397</name>
</gene>
<evidence type="ECO:0000256" key="3">
    <source>
        <dbReference type="ARBA" id="ARBA00022490"/>
    </source>
</evidence>
<dbReference type="GO" id="GO:0005737">
    <property type="term" value="C:cytoplasm"/>
    <property type="evidence" value="ECO:0007669"/>
    <property type="project" value="UniProtKB-SubCell"/>
</dbReference>
<dbReference type="CDD" id="cd20838">
    <property type="entry name" value="C1_nPKC_epsilon-like_rpt2"/>
    <property type="match status" value="1"/>
</dbReference>
<comment type="catalytic activity">
    <reaction evidence="16">
        <text>L-seryl-[protein] + ATP = O-phospho-L-seryl-[protein] + ADP + H(+)</text>
        <dbReference type="Rhea" id="RHEA:17989"/>
        <dbReference type="Rhea" id="RHEA-COMP:9863"/>
        <dbReference type="Rhea" id="RHEA-COMP:11604"/>
        <dbReference type="ChEBI" id="CHEBI:15378"/>
        <dbReference type="ChEBI" id="CHEBI:29999"/>
        <dbReference type="ChEBI" id="CHEBI:30616"/>
        <dbReference type="ChEBI" id="CHEBI:83421"/>
        <dbReference type="ChEBI" id="CHEBI:456216"/>
        <dbReference type="EC" id="2.7.11.13"/>
    </reaction>
</comment>
<evidence type="ECO:0000256" key="7">
    <source>
        <dbReference type="ARBA" id="ARBA00022723"/>
    </source>
</evidence>
<dbReference type="InterPro" id="IPR017892">
    <property type="entry name" value="Pkinase_C"/>
</dbReference>
<dbReference type="Gene3D" id="3.30.200.20">
    <property type="entry name" value="Phosphorylase Kinase, domain 1"/>
    <property type="match status" value="1"/>
</dbReference>